<organism evidence="2">
    <name type="scientific">Schistocephalus solidus</name>
    <name type="common">Tapeworm</name>
    <dbReference type="NCBI Taxonomy" id="70667"/>
    <lineage>
        <taxon>Eukaryota</taxon>
        <taxon>Metazoa</taxon>
        <taxon>Spiralia</taxon>
        <taxon>Lophotrochozoa</taxon>
        <taxon>Platyhelminthes</taxon>
        <taxon>Cestoda</taxon>
        <taxon>Eucestoda</taxon>
        <taxon>Diphyllobothriidea</taxon>
        <taxon>Diphyllobothriidae</taxon>
        <taxon>Schistocephalus</taxon>
    </lineage>
</organism>
<feature type="region of interest" description="Disordered" evidence="1">
    <location>
        <begin position="1"/>
        <end position="66"/>
    </location>
</feature>
<dbReference type="AlphaFoldDB" id="A0A0X3PYV6"/>
<gene>
    <name evidence="2" type="ORF">TR132769</name>
</gene>
<feature type="compositionally biased region" description="Low complexity" evidence="1">
    <location>
        <begin position="28"/>
        <end position="37"/>
    </location>
</feature>
<proteinExistence type="predicted"/>
<reference evidence="2" key="1">
    <citation type="submission" date="2016-01" db="EMBL/GenBank/DDBJ databases">
        <title>Reference transcriptome for the parasite Schistocephalus solidus: insights into the molecular evolution of parasitism.</title>
        <authorList>
            <person name="Hebert F.O."/>
            <person name="Grambauer S."/>
            <person name="Barber I."/>
            <person name="Landry C.R."/>
            <person name="Aubin-Horth N."/>
        </authorList>
    </citation>
    <scope>NUCLEOTIDE SEQUENCE</scope>
</reference>
<evidence type="ECO:0000256" key="1">
    <source>
        <dbReference type="SAM" id="MobiDB-lite"/>
    </source>
</evidence>
<accession>A0A0X3PYV6</accession>
<protein>
    <submittedName>
        <fullName evidence="2">Uncharacterized protein</fullName>
    </submittedName>
</protein>
<evidence type="ECO:0000313" key="2">
    <source>
        <dbReference type="EMBL" id="JAP52416.1"/>
    </source>
</evidence>
<dbReference type="EMBL" id="GEEE01012696">
    <property type="protein sequence ID" value="JAP50529.1"/>
    <property type="molecule type" value="Transcribed_RNA"/>
</dbReference>
<name>A0A0X3PYV6_SCHSO</name>
<sequence length="166" mass="18646">MIALAMNKPTSESTMSAAIFKESRCNASDSKPSISADSDSESSDSGEQTLQTSESERCDSTFHSNSLPLRRRRRRHHRFNIDFSDESDQWSLSDSLPSSQQQSQATPLMPQVPIACVECNVILLEDVDVKLISLQTAMETWIRELRCYTELENPNILISKTLASCR</sequence>
<dbReference type="EMBL" id="GEEE01010809">
    <property type="protein sequence ID" value="JAP52416.1"/>
    <property type="molecule type" value="Transcribed_RNA"/>
</dbReference>